<proteinExistence type="predicted"/>
<organism evidence="1 2">
    <name type="scientific">Macrophomina phaseolina (strain MS6)</name>
    <name type="common">Charcoal rot fungus</name>
    <dbReference type="NCBI Taxonomy" id="1126212"/>
    <lineage>
        <taxon>Eukaryota</taxon>
        <taxon>Fungi</taxon>
        <taxon>Dikarya</taxon>
        <taxon>Ascomycota</taxon>
        <taxon>Pezizomycotina</taxon>
        <taxon>Dothideomycetes</taxon>
        <taxon>Dothideomycetes incertae sedis</taxon>
        <taxon>Botryosphaeriales</taxon>
        <taxon>Botryosphaeriaceae</taxon>
        <taxon>Macrophomina</taxon>
    </lineage>
</organism>
<evidence type="ECO:0000313" key="2">
    <source>
        <dbReference type="Proteomes" id="UP000007129"/>
    </source>
</evidence>
<dbReference type="EMBL" id="AHHD01000290">
    <property type="protein sequence ID" value="EKG15851.1"/>
    <property type="molecule type" value="Genomic_DNA"/>
</dbReference>
<accession>K2R0V8</accession>
<gene>
    <name evidence="1" type="ORF">MPH_06939</name>
</gene>
<sequence length="188" mass="21483">MQVRHARERDHAELRRIRSEHCDRLDMCHHAHFRPLGYPTEAESEGCGLRGFGHGCPVREIPGKWHCPGLTGNSASTATLVRLKTIPNYRNQADYFCTSCTKSVLEPKLIEGRRSGRSRDLVNARNRPGHHRRVCCNPQAVVLDPPRQFQGGFWQCLPRQVWAVSDRREVVPTQHFRKIRSADDGSGR</sequence>
<dbReference type="HOGENOM" id="CLU_1441301_0_0_1"/>
<protein>
    <submittedName>
        <fullName evidence="1">Uncharacterized protein</fullName>
    </submittedName>
</protein>
<dbReference type="AlphaFoldDB" id="K2R0V8"/>
<evidence type="ECO:0000313" key="1">
    <source>
        <dbReference type="EMBL" id="EKG15851.1"/>
    </source>
</evidence>
<dbReference type="Proteomes" id="UP000007129">
    <property type="component" value="Unassembled WGS sequence"/>
</dbReference>
<reference evidence="1 2" key="1">
    <citation type="journal article" date="2012" name="BMC Genomics">
        <title>Tools to kill: Genome of one of the most destructive plant pathogenic fungi Macrophomina phaseolina.</title>
        <authorList>
            <person name="Islam M.S."/>
            <person name="Haque M.S."/>
            <person name="Islam M.M."/>
            <person name="Emdad E.M."/>
            <person name="Halim A."/>
            <person name="Hossen Q.M.M."/>
            <person name="Hossain M.Z."/>
            <person name="Ahmed B."/>
            <person name="Rahim S."/>
            <person name="Rahman M.S."/>
            <person name="Alam M.M."/>
            <person name="Hou S."/>
            <person name="Wan X."/>
            <person name="Saito J.A."/>
            <person name="Alam M."/>
        </authorList>
    </citation>
    <scope>NUCLEOTIDE SEQUENCE [LARGE SCALE GENOMIC DNA]</scope>
    <source>
        <strain evidence="1 2">MS6</strain>
    </source>
</reference>
<dbReference type="VEuPathDB" id="FungiDB:MPH_06939"/>
<comment type="caution">
    <text evidence="1">The sequence shown here is derived from an EMBL/GenBank/DDBJ whole genome shotgun (WGS) entry which is preliminary data.</text>
</comment>
<dbReference type="InParanoid" id="K2R0V8"/>
<name>K2R0V8_MACPH</name>